<keyword evidence="4" id="KW-1185">Reference proteome</keyword>
<dbReference type="CDD" id="cd02440">
    <property type="entry name" value="AdoMet_MTases"/>
    <property type="match status" value="1"/>
</dbReference>
<dbReference type="PROSITE" id="PS00092">
    <property type="entry name" value="N6_MTASE"/>
    <property type="match status" value="1"/>
</dbReference>
<evidence type="ECO:0000313" key="3">
    <source>
        <dbReference type="EMBL" id="MBC8543765.1"/>
    </source>
</evidence>
<dbReference type="EC" id="2.1.1.171" evidence="3"/>
<dbReference type="SUPFAM" id="SSF53335">
    <property type="entry name" value="S-adenosyl-L-methionine-dependent methyltransferases"/>
    <property type="match status" value="1"/>
</dbReference>
<dbReference type="GO" id="GO:0052913">
    <property type="term" value="F:16S rRNA (guanine(966)-N(2))-methyltransferase activity"/>
    <property type="evidence" value="ECO:0007669"/>
    <property type="project" value="UniProtKB-EC"/>
</dbReference>
<dbReference type="AlphaFoldDB" id="A0A926DV17"/>
<gene>
    <name evidence="3" type="primary">rsmD</name>
    <name evidence="3" type="ORF">H8730_09420</name>
</gene>
<dbReference type="PANTHER" id="PTHR43542:SF1">
    <property type="entry name" value="METHYLTRANSFERASE"/>
    <property type="match status" value="1"/>
</dbReference>
<protein>
    <submittedName>
        <fullName evidence="3">16S rRNA (Guanine(966)-N(2))-methyltransferase RsmD</fullName>
        <ecNumber evidence="3">2.1.1.171</ecNumber>
    </submittedName>
</protein>
<evidence type="ECO:0000256" key="2">
    <source>
        <dbReference type="ARBA" id="ARBA00022679"/>
    </source>
</evidence>
<dbReference type="EMBL" id="JACRSQ010000012">
    <property type="protein sequence ID" value="MBC8543765.1"/>
    <property type="molecule type" value="Genomic_DNA"/>
</dbReference>
<dbReference type="GO" id="GO:0003676">
    <property type="term" value="F:nucleic acid binding"/>
    <property type="evidence" value="ECO:0007669"/>
    <property type="project" value="InterPro"/>
</dbReference>
<dbReference type="InterPro" id="IPR002052">
    <property type="entry name" value="DNA_methylase_N6_adenine_CS"/>
</dbReference>
<keyword evidence="2 3" id="KW-0808">Transferase</keyword>
<comment type="caution">
    <text evidence="3">The sequence shown here is derived from an EMBL/GenBank/DDBJ whole genome shotgun (WGS) entry which is preliminary data.</text>
</comment>
<reference evidence="3" key="1">
    <citation type="submission" date="2020-08" db="EMBL/GenBank/DDBJ databases">
        <title>Genome public.</title>
        <authorList>
            <person name="Liu C."/>
            <person name="Sun Q."/>
        </authorList>
    </citation>
    <scope>NUCLEOTIDE SEQUENCE</scope>
    <source>
        <strain evidence="3">NSJ-32</strain>
    </source>
</reference>
<dbReference type="InterPro" id="IPR004398">
    <property type="entry name" value="RNA_MeTrfase_RsmD"/>
</dbReference>
<evidence type="ECO:0000313" key="4">
    <source>
        <dbReference type="Proteomes" id="UP000657006"/>
    </source>
</evidence>
<sequence length="218" mass="24137">MAGKKSGEILDICGFSYKIESRPLNWWSGKGDWMRVIAGKAKGRKLVTRESDATRPTADRMKEALFSSIQFSIAGSRFLDIFAGSGAIGIEALSRGAAYAAFIESEEEALSCIRQNLKALDFQNQAELIGRDVYSALRELSARGETFDIVFLDPPYRQGHETRCLDAIRDFSLLAETGFAVVESASETEIAVDGMICVKEKRYRTTKFSFFELAEGGE</sequence>
<keyword evidence="1 3" id="KW-0489">Methyltransferase</keyword>
<dbReference type="PIRSF" id="PIRSF004553">
    <property type="entry name" value="CHP00095"/>
    <property type="match status" value="1"/>
</dbReference>
<name>A0A926DV17_9FIRM</name>
<dbReference type="Pfam" id="PF03602">
    <property type="entry name" value="Cons_hypoth95"/>
    <property type="match status" value="1"/>
</dbReference>
<dbReference type="Proteomes" id="UP000657006">
    <property type="component" value="Unassembled WGS sequence"/>
</dbReference>
<proteinExistence type="predicted"/>
<dbReference type="RefSeq" id="WP_177715600.1">
    <property type="nucleotide sequence ID" value="NZ_JACRSQ010000012.1"/>
</dbReference>
<dbReference type="PANTHER" id="PTHR43542">
    <property type="entry name" value="METHYLTRANSFERASE"/>
    <property type="match status" value="1"/>
</dbReference>
<evidence type="ECO:0000256" key="1">
    <source>
        <dbReference type="ARBA" id="ARBA00022603"/>
    </source>
</evidence>
<dbReference type="InterPro" id="IPR029063">
    <property type="entry name" value="SAM-dependent_MTases_sf"/>
</dbReference>
<dbReference type="NCBIfam" id="TIGR00095">
    <property type="entry name" value="16S rRNA (guanine(966)-N(2))-methyltransferase RsmD"/>
    <property type="match status" value="1"/>
</dbReference>
<dbReference type="Gene3D" id="3.40.50.150">
    <property type="entry name" value="Vaccinia Virus protein VP39"/>
    <property type="match status" value="1"/>
</dbReference>
<accession>A0A926DV17</accession>
<organism evidence="3 4">
    <name type="scientific">Bianquea renquensis</name>
    <dbReference type="NCBI Taxonomy" id="2763661"/>
    <lineage>
        <taxon>Bacteria</taxon>
        <taxon>Bacillati</taxon>
        <taxon>Bacillota</taxon>
        <taxon>Clostridia</taxon>
        <taxon>Eubacteriales</taxon>
        <taxon>Bianqueaceae</taxon>
        <taxon>Bianquea</taxon>
    </lineage>
</organism>